<dbReference type="PROSITE" id="PS50811">
    <property type="entry name" value="WRKY"/>
    <property type="match status" value="1"/>
</dbReference>
<feature type="domain" description="WRKY" evidence="7">
    <location>
        <begin position="120"/>
        <end position="182"/>
    </location>
</feature>
<dbReference type="InterPro" id="IPR003657">
    <property type="entry name" value="WRKY_dom"/>
</dbReference>
<evidence type="ECO:0000259" key="7">
    <source>
        <dbReference type="PROSITE" id="PS50811"/>
    </source>
</evidence>
<dbReference type="PANTHER" id="PTHR31282">
    <property type="entry name" value="WRKY TRANSCRIPTION FACTOR 21-RELATED"/>
    <property type="match status" value="1"/>
</dbReference>
<feature type="compositionally biased region" description="Basic and acidic residues" evidence="6">
    <location>
        <begin position="89"/>
        <end position="99"/>
    </location>
</feature>
<dbReference type="Proteomes" id="UP000623129">
    <property type="component" value="Unassembled WGS sequence"/>
</dbReference>
<dbReference type="OrthoDB" id="2021064at2759"/>
<dbReference type="AlphaFoldDB" id="A0A833QN38"/>
<accession>A0A833QN38</accession>
<evidence type="ECO:0000256" key="5">
    <source>
        <dbReference type="ARBA" id="ARBA00023242"/>
    </source>
</evidence>
<evidence type="ECO:0000313" key="9">
    <source>
        <dbReference type="Proteomes" id="UP000623129"/>
    </source>
</evidence>
<evidence type="ECO:0000256" key="4">
    <source>
        <dbReference type="ARBA" id="ARBA00023163"/>
    </source>
</evidence>
<keyword evidence="9" id="KW-1185">Reference proteome</keyword>
<name>A0A833QN38_9POAL</name>
<reference evidence="8" key="1">
    <citation type="submission" date="2020-01" db="EMBL/GenBank/DDBJ databases">
        <title>Genome sequence of Kobresia littledalei, the first chromosome-level genome in the family Cyperaceae.</title>
        <authorList>
            <person name="Qu G."/>
        </authorList>
    </citation>
    <scope>NUCLEOTIDE SEQUENCE</scope>
    <source>
        <strain evidence="8">C.B.Clarke</strain>
        <tissue evidence="8">Leaf</tissue>
    </source>
</reference>
<organism evidence="8 9">
    <name type="scientific">Carex littledalei</name>
    <dbReference type="NCBI Taxonomy" id="544730"/>
    <lineage>
        <taxon>Eukaryota</taxon>
        <taxon>Viridiplantae</taxon>
        <taxon>Streptophyta</taxon>
        <taxon>Embryophyta</taxon>
        <taxon>Tracheophyta</taxon>
        <taxon>Spermatophyta</taxon>
        <taxon>Magnoliopsida</taxon>
        <taxon>Liliopsida</taxon>
        <taxon>Poales</taxon>
        <taxon>Cyperaceae</taxon>
        <taxon>Cyperoideae</taxon>
        <taxon>Cariceae</taxon>
        <taxon>Carex</taxon>
        <taxon>Carex subgen. Euthyceras</taxon>
    </lineage>
</organism>
<sequence length="302" mass="34100">MAPPLQATPALKHNHAIKELEKGCELTAMLRAHLGVVLKDDSTDSSLGNIFDEISRTLALSRDYLTKSDPNLLGSKVVTSQASSGGAETNKRKRDEKSKVSQRRRYNSKRTEFITTPDHDGYQWRKYGQKIILSKTYPRSYYRCTYHKDRSCMATKQVQQCNDEYPPLFEVNYFDEHTCHIATSNSRYTINPNILDFSGKSIPESNLLTNAMCCRRQDEEAMVSCLTSVIAGYNSSISETSINGEHKALNASVNSSSVSIDDGISSIERTLPTNYEFPVVDGITMDIEWLEQNTQFLLEHFL</sequence>
<gene>
    <name evidence="8" type="ORF">FCM35_KLT14073</name>
</gene>
<keyword evidence="4" id="KW-0804">Transcription</keyword>
<proteinExistence type="predicted"/>
<protein>
    <submittedName>
        <fullName evidence="8">WRKY transcription factor 55</fullName>
    </submittedName>
</protein>
<keyword evidence="5" id="KW-0539">Nucleus</keyword>
<evidence type="ECO:0000256" key="3">
    <source>
        <dbReference type="ARBA" id="ARBA00023125"/>
    </source>
</evidence>
<evidence type="ECO:0000256" key="2">
    <source>
        <dbReference type="ARBA" id="ARBA00023015"/>
    </source>
</evidence>
<comment type="caution">
    <text evidence="8">The sequence shown here is derived from an EMBL/GenBank/DDBJ whole genome shotgun (WGS) entry which is preliminary data.</text>
</comment>
<dbReference type="InterPro" id="IPR036576">
    <property type="entry name" value="WRKY_dom_sf"/>
</dbReference>
<evidence type="ECO:0000313" key="8">
    <source>
        <dbReference type="EMBL" id="KAF3321857.1"/>
    </source>
</evidence>
<dbReference type="GO" id="GO:0003700">
    <property type="term" value="F:DNA-binding transcription factor activity"/>
    <property type="evidence" value="ECO:0007669"/>
    <property type="project" value="InterPro"/>
</dbReference>
<dbReference type="SUPFAM" id="SSF118290">
    <property type="entry name" value="WRKY DNA-binding domain"/>
    <property type="match status" value="1"/>
</dbReference>
<dbReference type="Gene3D" id="2.20.25.80">
    <property type="entry name" value="WRKY domain"/>
    <property type="match status" value="1"/>
</dbReference>
<dbReference type="Pfam" id="PF03106">
    <property type="entry name" value="WRKY"/>
    <property type="match status" value="1"/>
</dbReference>
<feature type="region of interest" description="Disordered" evidence="6">
    <location>
        <begin position="79"/>
        <end position="112"/>
    </location>
</feature>
<evidence type="ECO:0000256" key="1">
    <source>
        <dbReference type="ARBA" id="ARBA00004123"/>
    </source>
</evidence>
<dbReference type="SMART" id="SM00774">
    <property type="entry name" value="WRKY"/>
    <property type="match status" value="1"/>
</dbReference>
<dbReference type="GO" id="GO:0043565">
    <property type="term" value="F:sequence-specific DNA binding"/>
    <property type="evidence" value="ECO:0007669"/>
    <property type="project" value="InterPro"/>
</dbReference>
<dbReference type="GO" id="GO:0005634">
    <property type="term" value="C:nucleus"/>
    <property type="evidence" value="ECO:0007669"/>
    <property type="project" value="UniProtKB-SubCell"/>
</dbReference>
<comment type="subcellular location">
    <subcellularLocation>
        <location evidence="1">Nucleus</location>
    </subcellularLocation>
</comment>
<keyword evidence="3" id="KW-0238">DNA-binding</keyword>
<keyword evidence="2" id="KW-0805">Transcription regulation</keyword>
<dbReference type="InterPro" id="IPR044810">
    <property type="entry name" value="WRKY_plant"/>
</dbReference>
<dbReference type="EMBL" id="SWLB01000026">
    <property type="protein sequence ID" value="KAF3321857.1"/>
    <property type="molecule type" value="Genomic_DNA"/>
</dbReference>
<evidence type="ECO:0000256" key="6">
    <source>
        <dbReference type="SAM" id="MobiDB-lite"/>
    </source>
</evidence>